<evidence type="ECO:0000313" key="1">
    <source>
        <dbReference type="EMBL" id="KAG7057901.1"/>
    </source>
</evidence>
<gene>
    <name evidence="1" type="ORF">JMJ77_005283</name>
</gene>
<dbReference type="AlphaFoldDB" id="A0A9P7RGF1"/>
<keyword evidence="2" id="KW-1185">Reference proteome</keyword>
<sequence length="23" mass="2799">MIIIIFHNRRCVPNFKSCHRVSQ</sequence>
<name>A0A9P7RGF1_9PEZI</name>
<proteinExistence type="predicted"/>
<organism evidence="1 2">
    <name type="scientific">Colletotrichum scovillei</name>
    <dbReference type="NCBI Taxonomy" id="1209932"/>
    <lineage>
        <taxon>Eukaryota</taxon>
        <taxon>Fungi</taxon>
        <taxon>Dikarya</taxon>
        <taxon>Ascomycota</taxon>
        <taxon>Pezizomycotina</taxon>
        <taxon>Sordariomycetes</taxon>
        <taxon>Hypocreomycetidae</taxon>
        <taxon>Glomerellales</taxon>
        <taxon>Glomerellaceae</taxon>
        <taxon>Colletotrichum</taxon>
        <taxon>Colletotrichum acutatum species complex</taxon>
    </lineage>
</organism>
<protein>
    <submittedName>
        <fullName evidence="1">Uncharacterized protein</fullName>
    </submittedName>
</protein>
<dbReference type="Proteomes" id="UP000699042">
    <property type="component" value="Unassembled WGS sequence"/>
</dbReference>
<accession>A0A9P7RGF1</accession>
<evidence type="ECO:0000313" key="2">
    <source>
        <dbReference type="Proteomes" id="UP000699042"/>
    </source>
</evidence>
<reference evidence="1" key="1">
    <citation type="submission" date="2021-05" db="EMBL/GenBank/DDBJ databases">
        <title>Comparative genomics of three Colletotrichum scovillei strains and genetic complementation revealed genes involved fungal growth and virulence on chili pepper.</title>
        <authorList>
            <person name="Hsieh D.-K."/>
            <person name="Chuang S.-C."/>
            <person name="Chen C.-Y."/>
            <person name="Chao Y.-T."/>
            <person name="Lu M.-Y.J."/>
            <person name="Lee M.-H."/>
            <person name="Shih M.-C."/>
        </authorList>
    </citation>
    <scope>NUCLEOTIDE SEQUENCE</scope>
    <source>
        <strain evidence="1">Coll-153</strain>
    </source>
</reference>
<comment type="caution">
    <text evidence="1">The sequence shown here is derived from an EMBL/GenBank/DDBJ whole genome shotgun (WGS) entry which is preliminary data.</text>
</comment>
<dbReference type="EMBL" id="JAESDN010000001">
    <property type="protein sequence ID" value="KAG7057901.1"/>
    <property type="molecule type" value="Genomic_DNA"/>
</dbReference>